<name>A0A2K1QI91_9PEZI</name>
<feature type="compositionally biased region" description="Low complexity" evidence="1">
    <location>
        <begin position="175"/>
        <end position="194"/>
    </location>
</feature>
<gene>
    <name evidence="3" type="ORF">CAC42_1683</name>
</gene>
<dbReference type="OrthoDB" id="5421842at2759"/>
<evidence type="ECO:0000256" key="2">
    <source>
        <dbReference type="SAM" id="Phobius"/>
    </source>
</evidence>
<proteinExistence type="predicted"/>
<accession>A0A2K1QI91</accession>
<feature type="compositionally biased region" description="Low complexity" evidence="1">
    <location>
        <begin position="136"/>
        <end position="167"/>
    </location>
</feature>
<feature type="compositionally biased region" description="Polar residues" evidence="1">
    <location>
        <begin position="124"/>
        <end position="135"/>
    </location>
</feature>
<dbReference type="EMBL" id="NKHZ01000082">
    <property type="protein sequence ID" value="PNS14661.1"/>
    <property type="molecule type" value="Genomic_DNA"/>
</dbReference>
<keyword evidence="2" id="KW-0472">Membrane</keyword>
<feature type="transmembrane region" description="Helical" evidence="2">
    <location>
        <begin position="48"/>
        <end position="69"/>
    </location>
</feature>
<feature type="region of interest" description="Disordered" evidence="1">
    <location>
        <begin position="107"/>
        <end position="267"/>
    </location>
</feature>
<evidence type="ECO:0000313" key="3">
    <source>
        <dbReference type="EMBL" id="PNS14661.1"/>
    </source>
</evidence>
<feature type="compositionally biased region" description="Basic and acidic residues" evidence="1">
    <location>
        <begin position="206"/>
        <end position="267"/>
    </location>
</feature>
<feature type="region of interest" description="Disordered" evidence="1">
    <location>
        <begin position="310"/>
        <end position="348"/>
    </location>
</feature>
<dbReference type="Proteomes" id="UP000243797">
    <property type="component" value="Unassembled WGS sequence"/>
</dbReference>
<keyword evidence="2" id="KW-1133">Transmembrane helix</keyword>
<feature type="compositionally biased region" description="Polar residues" evidence="1">
    <location>
        <begin position="312"/>
        <end position="334"/>
    </location>
</feature>
<evidence type="ECO:0000256" key="1">
    <source>
        <dbReference type="SAM" id="MobiDB-lite"/>
    </source>
</evidence>
<evidence type="ECO:0000313" key="4">
    <source>
        <dbReference type="Proteomes" id="UP000243797"/>
    </source>
</evidence>
<keyword evidence="2" id="KW-0812">Transmembrane</keyword>
<comment type="caution">
    <text evidence="3">The sequence shown here is derived from an EMBL/GenBank/DDBJ whole genome shotgun (WGS) entry which is preliminary data.</text>
</comment>
<feature type="transmembrane region" description="Helical" evidence="2">
    <location>
        <begin position="76"/>
        <end position="98"/>
    </location>
</feature>
<dbReference type="AlphaFoldDB" id="A0A2K1QI91"/>
<organism evidence="3 4">
    <name type="scientific">Sphaceloma murrayae</name>
    <dbReference type="NCBI Taxonomy" id="2082308"/>
    <lineage>
        <taxon>Eukaryota</taxon>
        <taxon>Fungi</taxon>
        <taxon>Dikarya</taxon>
        <taxon>Ascomycota</taxon>
        <taxon>Pezizomycotina</taxon>
        <taxon>Dothideomycetes</taxon>
        <taxon>Dothideomycetidae</taxon>
        <taxon>Myriangiales</taxon>
        <taxon>Elsinoaceae</taxon>
        <taxon>Sphaceloma</taxon>
    </lineage>
</organism>
<dbReference type="STRING" id="2082308.A0A2K1QI91"/>
<reference evidence="3 4" key="1">
    <citation type="submission" date="2017-06" db="EMBL/GenBank/DDBJ databases">
        <title>Draft genome sequence of a variant of Elsinoe murrayae.</title>
        <authorList>
            <person name="Cheng Q."/>
        </authorList>
    </citation>
    <scope>NUCLEOTIDE SEQUENCE [LARGE SCALE GENOMIC DNA]</scope>
    <source>
        <strain evidence="3 4">CQ-2017a</strain>
    </source>
</reference>
<sequence>MADVPPPPPPPHGAKTSPLPNGNYDIFIIPPHSAGSGFLYLPSLKPNLNSFVAGFCTALLAVGIYNILVPALSQTLASLNSGIGILLCIVAVGAAFSYGRTAAEATSTSGYAPHSGPSPGPNFTFPNASTQGASTPGSAHNPGPGPGPNFSFSGASAQGASSSGSAPRPGPSPGPKFTFPSSSAHSPSGGSTRSNPPPKPNAAQTEWEKAKEQTRQRAEERRKADELKARQEEAAKKKAEAEKAAKAAAEKERWEQQRAREKDARELAARERIAKERLEREKAAAAAKKYEKPTAQSATESDYFTQYKPADSTASSVSGQSESSYAASVSTARTTPPPRDRGPYKTTDPNKVMLMGVYTFVDKMGLQPVSMLEKGRCGISDGLILRITTEGLFIDDDVVRQPQREWDVKAWSIKLLEIGRIDDVNIFRATLRDVDNKKYFFVLPADQGWKVDTGLQRLRKGSQARALGLTNMSEKEIKNLLTSLGWK</sequence>
<dbReference type="InParanoid" id="A0A2K1QI91"/>
<protein>
    <submittedName>
        <fullName evidence="3">Anaphase-promoting complex subunit cut9</fullName>
    </submittedName>
</protein>
<keyword evidence="4" id="KW-1185">Reference proteome</keyword>